<dbReference type="WBParaSite" id="TCONS_00009690.p1">
    <property type="protein sequence ID" value="TCONS_00009690.p1"/>
    <property type="gene ID" value="XLOC_007462"/>
</dbReference>
<feature type="transmembrane region" description="Helical" evidence="1">
    <location>
        <begin position="95"/>
        <end position="119"/>
    </location>
</feature>
<evidence type="ECO:0000313" key="4">
    <source>
        <dbReference type="WBParaSite" id="TCONS_00009690.p1"/>
    </source>
</evidence>
<sequence>MSTDKTNITVSPLGINYLESNNNNKLKETLPSYDEVVNSSEFNDIIRAHRYARIQYIVPQISQRNDHPPIFTTTQHQDTESLYEESRNQKIKTKLFIISIFLIIMIPAVFILVVIVTNITAS</sequence>
<name>A0A0K0EEG8_STRER</name>
<reference evidence="3" key="1">
    <citation type="submission" date="2015-08" db="UniProtKB">
        <authorList>
            <consortium name="WormBaseParasite"/>
        </authorList>
    </citation>
    <scope>IDENTIFICATION</scope>
</reference>
<evidence type="ECO:0000313" key="3">
    <source>
        <dbReference type="WBParaSite" id="SSTP_0000787900.1"/>
    </source>
</evidence>
<dbReference type="Proteomes" id="UP000035681">
    <property type="component" value="Unplaced"/>
</dbReference>
<evidence type="ECO:0000313" key="2">
    <source>
        <dbReference type="Proteomes" id="UP000035681"/>
    </source>
</evidence>
<keyword evidence="1" id="KW-0472">Membrane</keyword>
<keyword evidence="2" id="KW-1185">Reference proteome</keyword>
<keyword evidence="1" id="KW-0812">Transmembrane</keyword>
<protein>
    <submittedName>
        <fullName evidence="3 4">Uncharacterized protein</fullName>
    </submittedName>
</protein>
<evidence type="ECO:0000256" key="1">
    <source>
        <dbReference type="SAM" id="Phobius"/>
    </source>
</evidence>
<dbReference type="AlphaFoldDB" id="A0A0K0EEG8"/>
<accession>A0A0K0EEG8</accession>
<proteinExistence type="predicted"/>
<keyword evidence="1" id="KW-1133">Transmembrane helix</keyword>
<dbReference type="WBParaSite" id="SSTP_0000787900.1">
    <property type="protein sequence ID" value="SSTP_0000787900.1"/>
    <property type="gene ID" value="SSTP_0000787900"/>
</dbReference>
<organism evidence="3">
    <name type="scientific">Strongyloides stercoralis</name>
    <name type="common">Threadworm</name>
    <dbReference type="NCBI Taxonomy" id="6248"/>
    <lineage>
        <taxon>Eukaryota</taxon>
        <taxon>Metazoa</taxon>
        <taxon>Ecdysozoa</taxon>
        <taxon>Nematoda</taxon>
        <taxon>Chromadorea</taxon>
        <taxon>Rhabditida</taxon>
        <taxon>Tylenchina</taxon>
        <taxon>Panagrolaimomorpha</taxon>
        <taxon>Strongyloidoidea</taxon>
        <taxon>Strongyloididae</taxon>
        <taxon>Strongyloides</taxon>
    </lineage>
</organism>